<dbReference type="InterPro" id="IPR002110">
    <property type="entry name" value="Ankyrin_rpt"/>
</dbReference>
<dbReference type="InterPro" id="IPR036770">
    <property type="entry name" value="Ankyrin_rpt-contain_sf"/>
</dbReference>
<dbReference type="Gene3D" id="1.25.40.20">
    <property type="entry name" value="Ankyrin repeat-containing domain"/>
    <property type="match status" value="2"/>
</dbReference>
<evidence type="ECO:0000313" key="4">
    <source>
        <dbReference type="EMBL" id="OCK86207.1"/>
    </source>
</evidence>
<proteinExistence type="predicted"/>
<dbReference type="PANTHER" id="PTHR24171">
    <property type="entry name" value="ANKYRIN REPEAT DOMAIN-CONTAINING PROTEIN 39-RELATED"/>
    <property type="match status" value="1"/>
</dbReference>
<sequence>MLLDLGADIHAKNSTGKTALHLAVEALDAETVRVLLDRGAEPNAKCQNGDCPLHCATRSANAMIVQLLLDRASDVNALNNDGQTALDIATSSKVTDSEDMKELLISMGGISGQQNKARRMKQVDPSRLSVISKLNRNFASSTSSSISGEVQRTNLQAGATSLKEPVQLI</sequence>
<dbReference type="OrthoDB" id="539213at2759"/>
<name>A0A8E2JKY4_9PEZI</name>
<protein>
    <submittedName>
        <fullName evidence="4">Ankyrin</fullName>
    </submittedName>
</protein>
<dbReference type="GO" id="GO:0085020">
    <property type="term" value="P:protein K6-linked ubiquitination"/>
    <property type="evidence" value="ECO:0007669"/>
    <property type="project" value="TreeGrafter"/>
</dbReference>
<evidence type="ECO:0000256" key="1">
    <source>
        <dbReference type="ARBA" id="ARBA00022737"/>
    </source>
</evidence>
<reference evidence="4 5" key="1">
    <citation type="journal article" date="2016" name="Nat. Commun.">
        <title>Ectomycorrhizal ecology is imprinted in the genome of the dominant symbiotic fungus Cenococcum geophilum.</title>
        <authorList>
            <consortium name="DOE Joint Genome Institute"/>
            <person name="Peter M."/>
            <person name="Kohler A."/>
            <person name="Ohm R.A."/>
            <person name="Kuo A."/>
            <person name="Krutzmann J."/>
            <person name="Morin E."/>
            <person name="Arend M."/>
            <person name="Barry K.W."/>
            <person name="Binder M."/>
            <person name="Choi C."/>
            <person name="Clum A."/>
            <person name="Copeland A."/>
            <person name="Grisel N."/>
            <person name="Haridas S."/>
            <person name="Kipfer T."/>
            <person name="LaButti K."/>
            <person name="Lindquist E."/>
            <person name="Lipzen A."/>
            <person name="Maire R."/>
            <person name="Meier B."/>
            <person name="Mihaltcheva S."/>
            <person name="Molinier V."/>
            <person name="Murat C."/>
            <person name="Poggeler S."/>
            <person name="Quandt C.A."/>
            <person name="Sperisen C."/>
            <person name="Tritt A."/>
            <person name="Tisserant E."/>
            <person name="Crous P.W."/>
            <person name="Henrissat B."/>
            <person name="Nehls U."/>
            <person name="Egli S."/>
            <person name="Spatafora J.W."/>
            <person name="Grigoriev I.V."/>
            <person name="Martin F.M."/>
        </authorList>
    </citation>
    <scope>NUCLEOTIDE SEQUENCE [LARGE SCALE GENOMIC DNA]</scope>
    <source>
        <strain evidence="4 5">CBS 459.81</strain>
    </source>
</reference>
<keyword evidence="5" id="KW-1185">Reference proteome</keyword>
<dbReference type="SMART" id="SM00248">
    <property type="entry name" value="ANK"/>
    <property type="match status" value="3"/>
</dbReference>
<evidence type="ECO:0000256" key="3">
    <source>
        <dbReference type="PROSITE-ProRule" id="PRU00023"/>
    </source>
</evidence>
<dbReference type="Proteomes" id="UP000250266">
    <property type="component" value="Unassembled WGS sequence"/>
</dbReference>
<dbReference type="GO" id="GO:0004842">
    <property type="term" value="F:ubiquitin-protein transferase activity"/>
    <property type="evidence" value="ECO:0007669"/>
    <property type="project" value="TreeGrafter"/>
</dbReference>
<dbReference type="EMBL" id="KV744808">
    <property type="protein sequence ID" value="OCK86207.1"/>
    <property type="molecule type" value="Genomic_DNA"/>
</dbReference>
<feature type="repeat" description="ANK" evidence="3">
    <location>
        <begin position="48"/>
        <end position="80"/>
    </location>
</feature>
<keyword evidence="1" id="KW-0677">Repeat</keyword>
<dbReference type="SUPFAM" id="SSF48403">
    <property type="entry name" value="Ankyrin repeat"/>
    <property type="match status" value="1"/>
</dbReference>
<evidence type="ECO:0000313" key="5">
    <source>
        <dbReference type="Proteomes" id="UP000250266"/>
    </source>
</evidence>
<dbReference type="PROSITE" id="PS50297">
    <property type="entry name" value="ANK_REP_REGION"/>
    <property type="match status" value="2"/>
</dbReference>
<gene>
    <name evidence="4" type="ORF">K432DRAFT_377019</name>
</gene>
<feature type="repeat" description="ANK" evidence="3">
    <location>
        <begin position="15"/>
        <end position="47"/>
    </location>
</feature>
<dbReference type="AlphaFoldDB" id="A0A8E2JKY4"/>
<dbReference type="Pfam" id="PF12796">
    <property type="entry name" value="Ank_2"/>
    <property type="match status" value="1"/>
</dbReference>
<evidence type="ECO:0000256" key="2">
    <source>
        <dbReference type="ARBA" id="ARBA00023043"/>
    </source>
</evidence>
<keyword evidence="2 3" id="KW-0040">ANK repeat</keyword>
<dbReference type="PROSITE" id="PS50088">
    <property type="entry name" value="ANK_REPEAT"/>
    <property type="match status" value="2"/>
</dbReference>
<organism evidence="4 5">
    <name type="scientific">Lepidopterella palustris CBS 459.81</name>
    <dbReference type="NCBI Taxonomy" id="1314670"/>
    <lineage>
        <taxon>Eukaryota</taxon>
        <taxon>Fungi</taxon>
        <taxon>Dikarya</taxon>
        <taxon>Ascomycota</taxon>
        <taxon>Pezizomycotina</taxon>
        <taxon>Dothideomycetes</taxon>
        <taxon>Pleosporomycetidae</taxon>
        <taxon>Mytilinidiales</taxon>
        <taxon>Argynnaceae</taxon>
        <taxon>Lepidopterella</taxon>
    </lineage>
</organism>
<accession>A0A8E2JKY4</accession>
<dbReference type="PANTHER" id="PTHR24171:SF8">
    <property type="entry name" value="BRCA1-ASSOCIATED RING DOMAIN PROTEIN 1"/>
    <property type="match status" value="1"/>
</dbReference>